<name>A0ABQ1PNE8_9BACI</name>
<dbReference type="RefSeq" id="WP_062438591.1">
    <property type="nucleotide sequence ID" value="NZ_BMCJ01000007.1"/>
</dbReference>
<feature type="transmembrane region" description="Helical" evidence="1">
    <location>
        <begin position="21"/>
        <end position="46"/>
    </location>
</feature>
<reference evidence="3" key="1">
    <citation type="journal article" date="2019" name="Int. J. Syst. Evol. Microbiol.">
        <title>The Global Catalogue of Microorganisms (GCM) 10K type strain sequencing project: providing services to taxonomists for standard genome sequencing and annotation.</title>
        <authorList>
            <consortium name="The Broad Institute Genomics Platform"/>
            <consortium name="The Broad Institute Genome Sequencing Center for Infectious Disease"/>
            <person name="Wu L."/>
            <person name="Ma J."/>
        </authorList>
    </citation>
    <scope>NUCLEOTIDE SEQUENCE [LARGE SCALE GENOMIC DNA]</scope>
    <source>
        <strain evidence="3">CCM 7282</strain>
    </source>
</reference>
<organism evidence="2 3">
    <name type="scientific">Thalassobacillus devorans</name>
    <dbReference type="NCBI Taxonomy" id="279813"/>
    <lineage>
        <taxon>Bacteria</taxon>
        <taxon>Bacillati</taxon>
        <taxon>Bacillota</taxon>
        <taxon>Bacilli</taxon>
        <taxon>Bacillales</taxon>
        <taxon>Bacillaceae</taxon>
        <taxon>Thalassobacillus</taxon>
    </lineage>
</organism>
<comment type="caution">
    <text evidence="2">The sequence shown here is derived from an EMBL/GenBank/DDBJ whole genome shotgun (WGS) entry which is preliminary data.</text>
</comment>
<keyword evidence="1" id="KW-0472">Membrane</keyword>
<keyword evidence="3" id="KW-1185">Reference proteome</keyword>
<keyword evidence="1" id="KW-0812">Transmembrane</keyword>
<evidence type="ECO:0000256" key="1">
    <source>
        <dbReference type="SAM" id="Phobius"/>
    </source>
</evidence>
<dbReference type="Proteomes" id="UP000619534">
    <property type="component" value="Unassembled WGS sequence"/>
</dbReference>
<keyword evidence="1" id="KW-1133">Transmembrane helix</keyword>
<evidence type="ECO:0000313" key="3">
    <source>
        <dbReference type="Proteomes" id="UP000619534"/>
    </source>
</evidence>
<evidence type="ECO:0000313" key="2">
    <source>
        <dbReference type="EMBL" id="GGD00076.1"/>
    </source>
</evidence>
<gene>
    <name evidence="2" type="ORF">GCM10007216_33510</name>
</gene>
<protein>
    <recommendedName>
        <fullName evidence="4">DUF4083 domain-containing protein</fullName>
    </recommendedName>
</protein>
<accession>A0ABQ1PNE8</accession>
<proteinExistence type="predicted"/>
<evidence type="ECO:0008006" key="4">
    <source>
        <dbReference type="Google" id="ProtNLM"/>
    </source>
</evidence>
<sequence length="70" mass="8214">MLITIIHEEEVSTVSFDFLSAIMPIAIILFYLLIALAIIFTVVYLFKRINRIIKNQEQLIHLLQEDKQKP</sequence>
<dbReference type="EMBL" id="BMCJ01000007">
    <property type="protein sequence ID" value="GGD00076.1"/>
    <property type="molecule type" value="Genomic_DNA"/>
</dbReference>